<evidence type="ECO:0000313" key="8">
    <source>
        <dbReference type="EMBL" id="KCZ61661.1"/>
    </source>
</evidence>
<proteinExistence type="predicted"/>
<dbReference type="SMART" id="SM00267">
    <property type="entry name" value="GGDEF"/>
    <property type="match status" value="1"/>
</dbReference>
<dbReference type="EMBL" id="AWFH01000012">
    <property type="protein sequence ID" value="KCZ61661.1"/>
    <property type="molecule type" value="Genomic_DNA"/>
</dbReference>
<dbReference type="NCBIfam" id="TIGR00254">
    <property type="entry name" value="GGDEF"/>
    <property type="match status" value="1"/>
</dbReference>
<name>A0A059E1V0_9PROT</name>
<evidence type="ECO:0000256" key="4">
    <source>
        <dbReference type="ARBA" id="ARBA00023136"/>
    </source>
</evidence>
<dbReference type="Gene3D" id="3.30.450.20">
    <property type="entry name" value="PAS domain"/>
    <property type="match status" value="1"/>
</dbReference>
<dbReference type="OrthoDB" id="7279500at2"/>
<sequence>MFLGVRTLRRLNDLSSPQDLKALWRRYIIALALIFGLLMTSHIVSREALHQGAQDASTINMSGRQRMLLQRIAHIADDYSETYDLEDRNELQTNARLFEESHAKLISRSQSAKLAHNLYTGGSEPLNQQIQAMLLHVDRLLDEPENGAGHAKAVQQMADGVLARRLNDAVSTWETVSDRRRATLTQIQDLSLMAGVLMLFAEILLIFWPSHQTISRAFERLQAESDTSEQTLDRLSNFASVAADLFWETDAAGHMIYAEGSFLERMKGGRETIVGCDYRDIIQYSGENLEILRAALQSFGAYKDIIGTFTDIDGQTYKMSMSGKPHYNDRGRIIGYIGTATDVTEKQTRQEETELLASTDPLTGLANVRKFRAAMDKILEEATSRNPVHVLALDLDGFKAVNDTYGHGAGDEVLKAVAARMQSTLRESDWCARIGGDEFFVVCQTAPSRLAAEGLAMRLNRQLAEPYSLSSGHRVRVSASIGIAAAPFDCMSTEPLLKAADMALYESKGRGRNQYCFYEDLGPFVVDEQAFA</sequence>
<feature type="domain" description="GGDEF" evidence="7">
    <location>
        <begin position="386"/>
        <end position="520"/>
    </location>
</feature>
<dbReference type="CDD" id="cd01949">
    <property type="entry name" value="GGDEF"/>
    <property type="match status" value="1"/>
</dbReference>
<dbReference type="InterPro" id="IPR043128">
    <property type="entry name" value="Rev_trsase/Diguanyl_cyclase"/>
</dbReference>
<keyword evidence="2 5" id="KW-0812">Transmembrane</keyword>
<comment type="caution">
    <text evidence="8">The sequence shown here is derived from an EMBL/GenBank/DDBJ whole genome shotgun (WGS) entry which is preliminary data.</text>
</comment>
<feature type="transmembrane region" description="Helical" evidence="5">
    <location>
        <begin position="190"/>
        <end position="208"/>
    </location>
</feature>
<dbReference type="PROSITE" id="PS50113">
    <property type="entry name" value="PAC"/>
    <property type="match status" value="1"/>
</dbReference>
<dbReference type="PANTHER" id="PTHR44757:SF2">
    <property type="entry name" value="BIOFILM ARCHITECTURE MAINTENANCE PROTEIN MBAA"/>
    <property type="match status" value="1"/>
</dbReference>
<dbReference type="InterPro" id="IPR029095">
    <property type="entry name" value="NarX-like_N"/>
</dbReference>
<evidence type="ECO:0000259" key="6">
    <source>
        <dbReference type="PROSITE" id="PS50113"/>
    </source>
</evidence>
<protein>
    <recommendedName>
        <fullName evidence="10">GGDEF domain-containing protein</fullName>
    </recommendedName>
</protein>
<dbReference type="PATRIC" id="fig|1280948.3.peg.1570"/>
<evidence type="ECO:0000256" key="1">
    <source>
        <dbReference type="ARBA" id="ARBA00004141"/>
    </source>
</evidence>
<feature type="transmembrane region" description="Helical" evidence="5">
    <location>
        <begin position="24"/>
        <end position="44"/>
    </location>
</feature>
<dbReference type="Gene3D" id="3.30.70.270">
    <property type="match status" value="1"/>
</dbReference>
<reference evidence="8 9" key="1">
    <citation type="journal article" date="2014" name="Antonie Van Leeuwenhoek">
        <title>Hyphomonas beringensis sp. nov. and Hyphomonas chukchiensis sp. nov., isolated from surface seawater of the Bering Sea and Chukchi Sea.</title>
        <authorList>
            <person name="Li C."/>
            <person name="Lai Q."/>
            <person name="Li G."/>
            <person name="Dong C."/>
            <person name="Wang J."/>
            <person name="Liao Y."/>
            <person name="Shao Z."/>
        </authorList>
    </citation>
    <scope>NUCLEOTIDE SEQUENCE [LARGE SCALE GENOMIC DNA]</scope>
    <source>
        <strain evidence="8 9">22II1-22F38</strain>
    </source>
</reference>
<dbReference type="GO" id="GO:0003824">
    <property type="term" value="F:catalytic activity"/>
    <property type="evidence" value="ECO:0007669"/>
    <property type="project" value="UniProtKB-ARBA"/>
</dbReference>
<evidence type="ECO:0000259" key="7">
    <source>
        <dbReference type="PROSITE" id="PS50887"/>
    </source>
</evidence>
<dbReference type="InterPro" id="IPR000014">
    <property type="entry name" value="PAS"/>
</dbReference>
<dbReference type="Pfam" id="PF00990">
    <property type="entry name" value="GGDEF"/>
    <property type="match status" value="1"/>
</dbReference>
<dbReference type="InterPro" id="IPR000160">
    <property type="entry name" value="GGDEF_dom"/>
</dbReference>
<dbReference type="AlphaFoldDB" id="A0A059E1V0"/>
<keyword evidence="3 5" id="KW-1133">Transmembrane helix</keyword>
<organism evidence="8 9">
    <name type="scientific">Hyphomonas atlantica</name>
    <dbReference type="NCBI Taxonomy" id="1280948"/>
    <lineage>
        <taxon>Bacteria</taxon>
        <taxon>Pseudomonadati</taxon>
        <taxon>Pseudomonadota</taxon>
        <taxon>Alphaproteobacteria</taxon>
        <taxon>Hyphomonadales</taxon>
        <taxon>Hyphomonadaceae</taxon>
        <taxon>Hyphomonas</taxon>
    </lineage>
</organism>
<feature type="domain" description="PAC" evidence="6">
    <location>
        <begin position="303"/>
        <end position="355"/>
    </location>
</feature>
<evidence type="ECO:0008006" key="10">
    <source>
        <dbReference type="Google" id="ProtNLM"/>
    </source>
</evidence>
<dbReference type="eggNOG" id="COG5001">
    <property type="taxonomic scope" value="Bacteria"/>
</dbReference>
<keyword evidence="4 5" id="KW-0472">Membrane</keyword>
<dbReference type="InterPro" id="IPR029787">
    <property type="entry name" value="Nucleotide_cyclase"/>
</dbReference>
<dbReference type="InterPro" id="IPR000700">
    <property type="entry name" value="PAS-assoc_C"/>
</dbReference>
<dbReference type="FunFam" id="3.30.70.270:FF:000001">
    <property type="entry name" value="Diguanylate cyclase domain protein"/>
    <property type="match status" value="1"/>
</dbReference>
<dbReference type="GO" id="GO:0016020">
    <property type="term" value="C:membrane"/>
    <property type="evidence" value="ECO:0007669"/>
    <property type="project" value="UniProtKB-SubCell"/>
</dbReference>
<dbReference type="Pfam" id="PF13675">
    <property type="entry name" value="PilJ"/>
    <property type="match status" value="1"/>
</dbReference>
<dbReference type="PANTHER" id="PTHR44757">
    <property type="entry name" value="DIGUANYLATE CYCLASE DGCP"/>
    <property type="match status" value="1"/>
</dbReference>
<accession>A0A059E1V0</accession>
<evidence type="ECO:0000256" key="5">
    <source>
        <dbReference type="SAM" id="Phobius"/>
    </source>
</evidence>
<dbReference type="Proteomes" id="UP000024547">
    <property type="component" value="Unassembled WGS sequence"/>
</dbReference>
<keyword evidence="9" id="KW-1185">Reference proteome</keyword>
<dbReference type="NCBIfam" id="TIGR00229">
    <property type="entry name" value="sensory_box"/>
    <property type="match status" value="1"/>
</dbReference>
<dbReference type="SUPFAM" id="SSF55073">
    <property type="entry name" value="Nucleotide cyclase"/>
    <property type="match status" value="1"/>
</dbReference>
<evidence type="ECO:0000256" key="2">
    <source>
        <dbReference type="ARBA" id="ARBA00022692"/>
    </source>
</evidence>
<dbReference type="CDD" id="cd00130">
    <property type="entry name" value="PAS"/>
    <property type="match status" value="1"/>
</dbReference>
<dbReference type="RefSeq" id="WP_035550783.1">
    <property type="nucleotide sequence ID" value="NZ_AWFH01000012.1"/>
</dbReference>
<dbReference type="SUPFAM" id="SSF55785">
    <property type="entry name" value="PYP-like sensor domain (PAS domain)"/>
    <property type="match status" value="1"/>
</dbReference>
<comment type="subcellular location">
    <subcellularLocation>
        <location evidence="1">Membrane</location>
        <topology evidence="1">Multi-pass membrane protein</topology>
    </subcellularLocation>
</comment>
<dbReference type="InterPro" id="IPR035965">
    <property type="entry name" value="PAS-like_dom_sf"/>
</dbReference>
<evidence type="ECO:0000256" key="3">
    <source>
        <dbReference type="ARBA" id="ARBA00022989"/>
    </source>
</evidence>
<dbReference type="PROSITE" id="PS50887">
    <property type="entry name" value="GGDEF"/>
    <property type="match status" value="1"/>
</dbReference>
<gene>
    <name evidence="8" type="ORF">HY36_03700</name>
</gene>
<dbReference type="STRING" id="1280948.HY36_03700"/>
<evidence type="ECO:0000313" key="9">
    <source>
        <dbReference type="Proteomes" id="UP000024547"/>
    </source>
</evidence>
<dbReference type="InterPro" id="IPR052155">
    <property type="entry name" value="Biofilm_reg_signaling"/>
</dbReference>